<evidence type="ECO:0000313" key="2">
    <source>
        <dbReference type="Proteomes" id="UP000275394"/>
    </source>
</evidence>
<organism evidence="1 2">
    <name type="scientific">Sinobacterium caligoides</name>
    <dbReference type="NCBI Taxonomy" id="933926"/>
    <lineage>
        <taxon>Bacteria</taxon>
        <taxon>Pseudomonadati</taxon>
        <taxon>Pseudomonadota</taxon>
        <taxon>Gammaproteobacteria</taxon>
        <taxon>Cellvibrionales</taxon>
        <taxon>Spongiibacteraceae</taxon>
        <taxon>Sinobacterium</taxon>
    </lineage>
</organism>
<dbReference type="EMBL" id="RKHR01000003">
    <property type="protein sequence ID" value="ROS05576.1"/>
    <property type="molecule type" value="Genomic_DNA"/>
</dbReference>
<gene>
    <name evidence="1" type="ORF">EDC56_1113</name>
</gene>
<keyword evidence="2" id="KW-1185">Reference proteome</keyword>
<name>A0A3N2E0F3_9GAMM</name>
<sequence length="192" mass="21109">MIDWVVTESSNRMDIKLGFARVLEEMRAYVRTTLAGTVTINIYHETYGQEPKTSLTMSANNFEISHINGQVIHYNYVGLPTFYATDLPGSFPTGGAPANPVQKAKLLYLLPEAARSSVLEEKFTEELMRYDGAGSVTLSDYTCLVNNYSHTCHSVGLNLASLARPLTAIDYRTYAATLAEGTPDKLAIAARC</sequence>
<protein>
    <submittedName>
        <fullName evidence="1">Uncharacterized protein</fullName>
    </submittedName>
</protein>
<accession>A0A3N2E0F3</accession>
<comment type="caution">
    <text evidence="1">The sequence shown here is derived from an EMBL/GenBank/DDBJ whole genome shotgun (WGS) entry which is preliminary data.</text>
</comment>
<dbReference type="Proteomes" id="UP000275394">
    <property type="component" value="Unassembled WGS sequence"/>
</dbReference>
<dbReference type="RefSeq" id="WP_123711472.1">
    <property type="nucleotide sequence ID" value="NZ_RKHR01000003.1"/>
</dbReference>
<reference evidence="1 2" key="1">
    <citation type="submission" date="2018-11" db="EMBL/GenBank/DDBJ databases">
        <title>Genomic Encyclopedia of Type Strains, Phase IV (KMG-IV): sequencing the most valuable type-strain genomes for metagenomic binning, comparative biology and taxonomic classification.</title>
        <authorList>
            <person name="Goeker M."/>
        </authorList>
    </citation>
    <scope>NUCLEOTIDE SEQUENCE [LARGE SCALE GENOMIC DNA]</scope>
    <source>
        <strain evidence="1 2">DSM 100316</strain>
    </source>
</reference>
<proteinExistence type="predicted"/>
<dbReference type="AlphaFoldDB" id="A0A3N2E0F3"/>
<evidence type="ECO:0000313" key="1">
    <source>
        <dbReference type="EMBL" id="ROS05576.1"/>
    </source>
</evidence>